<evidence type="ECO:0000259" key="3">
    <source>
        <dbReference type="PROSITE" id="PS50113"/>
    </source>
</evidence>
<name>A0A859FB85_9BACI</name>
<dbReference type="Proteomes" id="UP000318138">
    <property type="component" value="Chromosome"/>
</dbReference>
<dbReference type="PANTHER" id="PTHR44757">
    <property type="entry name" value="DIGUANYLATE CYCLASE DGCP"/>
    <property type="match status" value="1"/>
</dbReference>
<dbReference type="SUPFAM" id="SSF55073">
    <property type="entry name" value="Nucleotide cyclase"/>
    <property type="match status" value="1"/>
</dbReference>
<dbReference type="SMART" id="SM00091">
    <property type="entry name" value="PAS"/>
    <property type="match status" value="1"/>
</dbReference>
<dbReference type="AlphaFoldDB" id="A0A859FB85"/>
<dbReference type="PROSITE" id="PS50113">
    <property type="entry name" value="PAC"/>
    <property type="match status" value="3"/>
</dbReference>
<accession>A0A859FB85</accession>
<evidence type="ECO:0000259" key="4">
    <source>
        <dbReference type="PROSITE" id="PS50887"/>
    </source>
</evidence>
<dbReference type="KEGG" id="psua:FLK61_27650"/>
<keyword evidence="6" id="KW-1185">Reference proteome</keyword>
<feature type="coiled-coil region" evidence="1">
    <location>
        <begin position="516"/>
        <end position="572"/>
    </location>
</feature>
<feature type="domain" description="PAC" evidence="3">
    <location>
        <begin position="343"/>
        <end position="394"/>
    </location>
</feature>
<dbReference type="InterPro" id="IPR029787">
    <property type="entry name" value="Nucleotide_cyclase"/>
</dbReference>
<dbReference type="Pfam" id="PF08447">
    <property type="entry name" value="PAS_3"/>
    <property type="match status" value="4"/>
</dbReference>
<dbReference type="SMART" id="SM00086">
    <property type="entry name" value="PAC"/>
    <property type="match status" value="4"/>
</dbReference>
<dbReference type="Pfam" id="PF00990">
    <property type="entry name" value="GGDEF"/>
    <property type="match status" value="1"/>
</dbReference>
<dbReference type="InterPro" id="IPR000014">
    <property type="entry name" value="PAS"/>
</dbReference>
<dbReference type="InterPro" id="IPR000700">
    <property type="entry name" value="PAS-assoc_C"/>
</dbReference>
<dbReference type="NCBIfam" id="TIGR00229">
    <property type="entry name" value="sensory_box"/>
    <property type="match status" value="2"/>
</dbReference>
<protein>
    <submittedName>
        <fullName evidence="5">Diguanylate cyclase</fullName>
    </submittedName>
</protein>
<dbReference type="PROSITE" id="PS50112">
    <property type="entry name" value="PAS"/>
    <property type="match status" value="1"/>
</dbReference>
<sequence length="707" mass="82518">MDKESLDYREMLTERNIESFFSQHINLFSVLDDKGFIKAVNPRWQKTLGLSQTELVGSRIHNHIHPEDIEKTISSISLLKETGEYRNFINRIRSKDGEYQYIEWQSSFDGELYYCSGVDVTQRILLEAEISRKEAFVKDIVSQVPGGIYQLRRFEDGTITIPFHSEGFLTFFHVTSEEIDNDPTIFFTKIYPDDLAMVFESVKRSAITMEIWRLEFRIYAADGELRWVRGRSKPSLLKDNSIVWDGHIYDVTEEKKQELQLREHEEKIRGLFSQAPGMLFQYDLEPDGSSCFSLASNGIWDLIQVTPWEAKYEVKKVFERVHKNDANRVSVTMNESAMNGTIWTEELRIYHPTKGVRWVRGNAKPSKLQDGTLRYYGYVYDITELKMKESEIAEQEHYIHEISRRVPGVLYQFRYTEEKGYYFHTATGGISELLGKELSHQEIQKLSLTDYIHPEDIEHICHALHHSEKTMTTFQESCRFISFQGEVKWVRANSSPVRLENGDIVWSGYLHDITVEKKQELALQESEKRYRNLAKRMETMANQDPLTSLPNRRFLEKHLAELRQDKDLIKRKIGILYLDLDDFKTVNDRFGHECGDQLLRRVATILKTTVGQTDKVFRMAGDEFLVVLENIENECNLENMLHRLIRAFNVPLEVEDRHILVGASIGAVLYPDHGEELEALLSKADRAMYHMKRSSKAGYTIFKHDLE</sequence>
<dbReference type="PANTHER" id="PTHR44757:SF2">
    <property type="entry name" value="BIOFILM ARCHITECTURE MAINTENANCE PROTEIN MBAA"/>
    <property type="match status" value="1"/>
</dbReference>
<dbReference type="InterPro" id="IPR035965">
    <property type="entry name" value="PAS-like_dom_sf"/>
</dbReference>
<evidence type="ECO:0000259" key="2">
    <source>
        <dbReference type="PROSITE" id="PS50112"/>
    </source>
</evidence>
<evidence type="ECO:0000256" key="1">
    <source>
        <dbReference type="SAM" id="Coils"/>
    </source>
</evidence>
<dbReference type="InterPro" id="IPR052155">
    <property type="entry name" value="Biofilm_reg_signaling"/>
</dbReference>
<dbReference type="EMBL" id="CP041372">
    <property type="protein sequence ID" value="QKS70529.1"/>
    <property type="molecule type" value="Genomic_DNA"/>
</dbReference>
<dbReference type="NCBIfam" id="TIGR00254">
    <property type="entry name" value="GGDEF"/>
    <property type="match status" value="1"/>
</dbReference>
<dbReference type="RefSeq" id="WP_176008565.1">
    <property type="nucleotide sequence ID" value="NZ_CP041372.2"/>
</dbReference>
<keyword evidence="1" id="KW-0175">Coiled coil</keyword>
<dbReference type="InterPro" id="IPR000160">
    <property type="entry name" value="GGDEF_dom"/>
</dbReference>
<feature type="domain" description="PAC" evidence="3">
    <location>
        <begin position="474"/>
        <end position="525"/>
    </location>
</feature>
<reference evidence="6" key="1">
    <citation type="submission" date="2019-07" db="EMBL/GenBank/DDBJ databases">
        <title>Bacillus alkalisoli sp. nov. isolated from saline soil.</title>
        <authorList>
            <person name="Sun J.-Q."/>
            <person name="Xu L."/>
        </authorList>
    </citation>
    <scope>NUCLEOTIDE SEQUENCE [LARGE SCALE GENOMIC DNA]</scope>
    <source>
        <strain evidence="6">M4U3P1</strain>
    </source>
</reference>
<dbReference type="SMART" id="SM00267">
    <property type="entry name" value="GGDEF"/>
    <property type="match status" value="1"/>
</dbReference>
<evidence type="ECO:0000313" key="5">
    <source>
        <dbReference type="EMBL" id="QKS70529.1"/>
    </source>
</evidence>
<gene>
    <name evidence="5" type="ORF">FLK61_27650</name>
</gene>
<dbReference type="CDD" id="cd01949">
    <property type="entry name" value="GGDEF"/>
    <property type="match status" value="1"/>
</dbReference>
<dbReference type="Gene3D" id="3.30.70.270">
    <property type="match status" value="1"/>
</dbReference>
<dbReference type="SUPFAM" id="SSF55785">
    <property type="entry name" value="PYP-like sensor domain (PAS domain)"/>
    <property type="match status" value="4"/>
</dbReference>
<dbReference type="InterPro" id="IPR001610">
    <property type="entry name" value="PAC"/>
</dbReference>
<feature type="domain" description="PAC" evidence="3">
    <location>
        <begin position="212"/>
        <end position="263"/>
    </location>
</feature>
<proteinExistence type="predicted"/>
<dbReference type="PROSITE" id="PS50887">
    <property type="entry name" value="GGDEF"/>
    <property type="match status" value="1"/>
</dbReference>
<dbReference type="InterPro" id="IPR043128">
    <property type="entry name" value="Rev_trsase/Diguanyl_cyclase"/>
</dbReference>
<feature type="domain" description="PAS" evidence="2">
    <location>
        <begin position="13"/>
        <end position="83"/>
    </location>
</feature>
<feature type="domain" description="GGDEF" evidence="4">
    <location>
        <begin position="571"/>
        <end position="704"/>
    </location>
</feature>
<evidence type="ECO:0000313" key="6">
    <source>
        <dbReference type="Proteomes" id="UP000318138"/>
    </source>
</evidence>
<dbReference type="Gene3D" id="3.30.450.20">
    <property type="entry name" value="PAS domain"/>
    <property type="match status" value="4"/>
</dbReference>
<dbReference type="InterPro" id="IPR013655">
    <property type="entry name" value="PAS_fold_3"/>
</dbReference>
<organism evidence="5 6">
    <name type="scientific">Paenalkalicoccus suaedae</name>
    <dbReference type="NCBI Taxonomy" id="2592382"/>
    <lineage>
        <taxon>Bacteria</taxon>
        <taxon>Bacillati</taxon>
        <taxon>Bacillota</taxon>
        <taxon>Bacilli</taxon>
        <taxon>Bacillales</taxon>
        <taxon>Bacillaceae</taxon>
        <taxon>Paenalkalicoccus</taxon>
    </lineage>
</organism>
<dbReference type="CDD" id="cd00130">
    <property type="entry name" value="PAS"/>
    <property type="match status" value="2"/>
</dbReference>